<evidence type="ECO:0008006" key="3">
    <source>
        <dbReference type="Google" id="ProtNLM"/>
    </source>
</evidence>
<dbReference type="EMBL" id="JOJR01000419">
    <property type="protein sequence ID" value="RCN38160.1"/>
    <property type="molecule type" value="Genomic_DNA"/>
</dbReference>
<dbReference type="GO" id="GO:0009062">
    <property type="term" value="P:fatty acid catabolic process"/>
    <property type="evidence" value="ECO:0007669"/>
    <property type="project" value="TreeGrafter"/>
</dbReference>
<sequence>MKILKDLVLPESAVYPVLFLPVRVQRLLAKLIGYPRVNALLTSLPGNCEDLHDVYGSIENYRSDFVTEMMAQNIDAILCPAMAVYPMRRGMPNKLYAGCCYNAIFNLLDLATGTIFERKAVGAGAQPNLNF</sequence>
<evidence type="ECO:0000313" key="2">
    <source>
        <dbReference type="Proteomes" id="UP000252519"/>
    </source>
</evidence>
<dbReference type="STRING" id="29170.A0A368G579"/>
<reference evidence="1 2" key="1">
    <citation type="submission" date="2014-10" db="EMBL/GenBank/DDBJ databases">
        <title>Draft genome of the hookworm Ancylostoma caninum.</title>
        <authorList>
            <person name="Mitreva M."/>
        </authorList>
    </citation>
    <scope>NUCLEOTIDE SEQUENCE [LARGE SCALE GENOMIC DNA]</scope>
    <source>
        <strain evidence="1 2">Baltimore</strain>
    </source>
</reference>
<dbReference type="Proteomes" id="UP000252519">
    <property type="component" value="Unassembled WGS sequence"/>
</dbReference>
<keyword evidence="2" id="KW-1185">Reference proteome</keyword>
<proteinExistence type="predicted"/>
<dbReference type="PANTHER" id="PTHR45847">
    <property type="entry name" value="FATTY ACID AMIDE HYDROLASE"/>
    <property type="match status" value="1"/>
</dbReference>
<dbReference type="GO" id="GO:0017064">
    <property type="term" value="F:fatty acid amide hydrolase activity"/>
    <property type="evidence" value="ECO:0007669"/>
    <property type="project" value="TreeGrafter"/>
</dbReference>
<gene>
    <name evidence="1" type="ORF">ANCCAN_15930</name>
</gene>
<dbReference type="SUPFAM" id="SSF75304">
    <property type="entry name" value="Amidase signature (AS) enzymes"/>
    <property type="match status" value="1"/>
</dbReference>
<protein>
    <recommendedName>
        <fullName evidence="3">Amidase domain-containing protein</fullName>
    </recommendedName>
</protein>
<comment type="caution">
    <text evidence="1">The sequence shown here is derived from an EMBL/GenBank/DDBJ whole genome shotgun (WGS) entry which is preliminary data.</text>
</comment>
<evidence type="ECO:0000313" key="1">
    <source>
        <dbReference type="EMBL" id="RCN38160.1"/>
    </source>
</evidence>
<dbReference type="PANTHER" id="PTHR45847:SF10">
    <property type="entry name" value="FATTY ACID AMIDE HYDROLASE 1"/>
    <property type="match status" value="1"/>
</dbReference>
<name>A0A368G579_ANCCA</name>
<dbReference type="InterPro" id="IPR036928">
    <property type="entry name" value="AS_sf"/>
</dbReference>
<dbReference type="AlphaFoldDB" id="A0A368G579"/>
<dbReference type="InterPro" id="IPR052096">
    <property type="entry name" value="Endocannabinoid_amidase"/>
</dbReference>
<dbReference type="OrthoDB" id="6428749at2759"/>
<accession>A0A368G579</accession>
<organism evidence="1 2">
    <name type="scientific">Ancylostoma caninum</name>
    <name type="common">Dog hookworm</name>
    <dbReference type="NCBI Taxonomy" id="29170"/>
    <lineage>
        <taxon>Eukaryota</taxon>
        <taxon>Metazoa</taxon>
        <taxon>Ecdysozoa</taxon>
        <taxon>Nematoda</taxon>
        <taxon>Chromadorea</taxon>
        <taxon>Rhabditida</taxon>
        <taxon>Rhabditina</taxon>
        <taxon>Rhabditomorpha</taxon>
        <taxon>Strongyloidea</taxon>
        <taxon>Ancylostomatidae</taxon>
        <taxon>Ancylostomatinae</taxon>
        <taxon>Ancylostoma</taxon>
    </lineage>
</organism>
<dbReference type="GO" id="GO:0004040">
    <property type="term" value="F:amidase activity"/>
    <property type="evidence" value="ECO:0007669"/>
    <property type="project" value="TreeGrafter"/>
</dbReference>
<dbReference type="Gene3D" id="3.90.1300.10">
    <property type="entry name" value="Amidase signature (AS) domain"/>
    <property type="match status" value="1"/>
</dbReference>